<dbReference type="EMBL" id="CAJVQB010056362">
    <property type="protein sequence ID" value="CAG8837651.1"/>
    <property type="molecule type" value="Genomic_DNA"/>
</dbReference>
<dbReference type="Proteomes" id="UP000789901">
    <property type="component" value="Unassembled WGS sequence"/>
</dbReference>
<protein>
    <submittedName>
        <fullName evidence="1">42176_t:CDS:1</fullName>
    </submittedName>
</protein>
<evidence type="ECO:0000313" key="1">
    <source>
        <dbReference type="EMBL" id="CAG8837651.1"/>
    </source>
</evidence>
<accession>A0ABN7WQB6</accession>
<feature type="non-terminal residue" evidence="1">
    <location>
        <position position="1"/>
    </location>
</feature>
<evidence type="ECO:0000313" key="2">
    <source>
        <dbReference type="Proteomes" id="UP000789901"/>
    </source>
</evidence>
<reference evidence="1 2" key="1">
    <citation type="submission" date="2021-06" db="EMBL/GenBank/DDBJ databases">
        <authorList>
            <person name="Kallberg Y."/>
            <person name="Tangrot J."/>
            <person name="Rosling A."/>
        </authorList>
    </citation>
    <scope>NUCLEOTIDE SEQUENCE [LARGE SCALE GENOMIC DNA]</scope>
    <source>
        <strain evidence="1 2">120-4 pot B 10/14</strain>
    </source>
</reference>
<gene>
    <name evidence="1" type="ORF">GMARGA_LOCUS33597</name>
</gene>
<keyword evidence="2" id="KW-1185">Reference proteome</keyword>
<organism evidence="1 2">
    <name type="scientific">Gigaspora margarita</name>
    <dbReference type="NCBI Taxonomy" id="4874"/>
    <lineage>
        <taxon>Eukaryota</taxon>
        <taxon>Fungi</taxon>
        <taxon>Fungi incertae sedis</taxon>
        <taxon>Mucoromycota</taxon>
        <taxon>Glomeromycotina</taxon>
        <taxon>Glomeromycetes</taxon>
        <taxon>Diversisporales</taxon>
        <taxon>Gigasporaceae</taxon>
        <taxon>Gigaspora</taxon>
    </lineage>
</organism>
<name>A0ABN7WQB6_GIGMA</name>
<comment type="caution">
    <text evidence="1">The sequence shown here is derived from an EMBL/GenBank/DDBJ whole genome shotgun (WGS) entry which is preliminary data.</text>
</comment>
<proteinExistence type="predicted"/>
<sequence>WKHTQARLVSNKFCGAIADERTVFCVCGQKIILDNDYNESRLIEHSKNSRYKLNNKKKQLGLPGLFSVLPNPKKRKENSLLLLSSSPSLSLFLDKSCPRLYSEQINSYINRILLTYKEMFSNKFSNNMKFDSKQLNEEEILQFNQQIMVESEWFIDCFTTEGIFEQKPVFKELYYIILQATECENQYKGLQNLKYSNEFLNFLVILGSIRLKALDLFRQNLAGINVRTIRRYRSILDDVINNPDLCYENVVRFKRLLDILHYKSPIVAMTDCTKIKARLQYSSNLDCIVGSTLNCNYCKIETYNDIYNKISDIKQKNAVAKYVRTYIPLLKFPPIIVALIPTGSDDSEKIFVLHQKLIDIAADLELHIISIGSDSAAAKFQVQNLLQATKTKYWVQYRNSQFGINFNCPILSKVGSVICVQDLKHRKKTARNAAMSDAHLLSFGNSTIRFDHQLELSLKEECIMYK</sequence>